<organism evidence="1 2">
    <name type="scientific">Hymenobacter yonginensis</name>
    <dbReference type="NCBI Taxonomy" id="748197"/>
    <lineage>
        <taxon>Bacteria</taxon>
        <taxon>Pseudomonadati</taxon>
        <taxon>Bacteroidota</taxon>
        <taxon>Cytophagia</taxon>
        <taxon>Cytophagales</taxon>
        <taxon>Hymenobacteraceae</taxon>
        <taxon>Hymenobacter</taxon>
    </lineage>
</organism>
<keyword evidence="2" id="KW-1185">Reference proteome</keyword>
<evidence type="ECO:0000313" key="1">
    <source>
        <dbReference type="EMBL" id="WBO85658.1"/>
    </source>
</evidence>
<gene>
    <name evidence="1" type="ORF">O9Z63_05280</name>
</gene>
<proteinExistence type="predicted"/>
<dbReference type="RefSeq" id="WP_270128284.1">
    <property type="nucleotide sequence ID" value="NZ_CP115396.1"/>
</dbReference>
<evidence type="ECO:0000313" key="2">
    <source>
        <dbReference type="Proteomes" id="UP001211872"/>
    </source>
</evidence>
<protein>
    <submittedName>
        <fullName evidence="1">Uncharacterized protein</fullName>
    </submittedName>
</protein>
<reference evidence="1 2" key="1">
    <citation type="journal article" date="2011" name="Int. J. Syst. Evol. Microbiol.">
        <title>Hymenobacter yonginensis sp. nov., isolated from a mesotrophic artificial lake.</title>
        <authorList>
            <person name="Joung Y."/>
            <person name="Cho S.H."/>
            <person name="Kim H."/>
            <person name="Kim S.B."/>
            <person name="Joh K."/>
        </authorList>
    </citation>
    <scope>NUCLEOTIDE SEQUENCE [LARGE SCALE GENOMIC DNA]</scope>
    <source>
        <strain evidence="1 2">KCTC 22745</strain>
    </source>
</reference>
<name>A0ABY7PS14_9BACT</name>
<dbReference type="Proteomes" id="UP001211872">
    <property type="component" value="Chromosome"/>
</dbReference>
<accession>A0ABY7PS14</accession>
<dbReference type="EMBL" id="CP115396">
    <property type="protein sequence ID" value="WBO85658.1"/>
    <property type="molecule type" value="Genomic_DNA"/>
</dbReference>
<sequence>MIGKFMTGEKSPLPSGLAAGLLQGHLQLRCQFSVPSLKLGLLKNLNFSVKPSFAGSVAGFYRG</sequence>